<sequence length="78" mass="9473">SIPRTTWYDGVRFEEVSVGYPREWRRRKPYRWLRQILPDPKYAPGYLNDFGGHFEITEEMRENAQKMQDRINSRRGAP</sequence>
<accession>A0A1T3W976</accession>
<name>A0A1T3W976_9MYCO</name>
<reference evidence="1 2" key="1">
    <citation type="submission" date="2016-09" db="EMBL/GenBank/DDBJ databases">
        <title>genome sequences of unsequenced Mycobacteria.</title>
        <authorList>
            <person name="Greninger A.L."/>
            <person name="Jerome K.R."/>
            <person name="Mcnair B."/>
            <person name="Wallis C."/>
            <person name="Fang F."/>
        </authorList>
    </citation>
    <scope>NUCLEOTIDE SEQUENCE [LARGE SCALE GENOMIC DNA]</scope>
    <source>
        <strain evidence="1 2">BM1</strain>
    </source>
</reference>
<organism evidence="1 2">
    <name type="scientific">Mycolicibacterium diernhoferi</name>
    <dbReference type="NCBI Taxonomy" id="1801"/>
    <lineage>
        <taxon>Bacteria</taxon>
        <taxon>Bacillati</taxon>
        <taxon>Actinomycetota</taxon>
        <taxon>Actinomycetes</taxon>
        <taxon>Mycobacteriales</taxon>
        <taxon>Mycobacteriaceae</taxon>
        <taxon>Mycolicibacterium</taxon>
    </lineage>
</organism>
<gene>
    <name evidence="1" type="ORF">BV510_20220</name>
</gene>
<evidence type="ECO:0000313" key="1">
    <source>
        <dbReference type="EMBL" id="OPE50939.1"/>
    </source>
</evidence>
<dbReference type="AlphaFoldDB" id="A0A1T3W976"/>
<comment type="caution">
    <text evidence="1">The sequence shown here is derived from an EMBL/GenBank/DDBJ whole genome shotgun (WGS) entry which is preliminary data.</text>
</comment>
<dbReference type="EMBL" id="MIJD01000242">
    <property type="protein sequence ID" value="OPE50939.1"/>
    <property type="molecule type" value="Genomic_DNA"/>
</dbReference>
<protein>
    <submittedName>
        <fullName evidence="1">Metallophosphoesterase</fullName>
    </submittedName>
</protein>
<feature type="non-terminal residue" evidence="1">
    <location>
        <position position="1"/>
    </location>
</feature>
<dbReference type="Proteomes" id="UP000191039">
    <property type="component" value="Unassembled WGS sequence"/>
</dbReference>
<proteinExistence type="predicted"/>
<evidence type="ECO:0000313" key="2">
    <source>
        <dbReference type="Proteomes" id="UP000191039"/>
    </source>
</evidence>